<dbReference type="GO" id="GO:0005524">
    <property type="term" value="F:ATP binding"/>
    <property type="evidence" value="ECO:0007669"/>
    <property type="project" value="UniProtKB-KW"/>
</dbReference>
<keyword evidence="1" id="KW-0808">Transferase</keyword>
<evidence type="ECO:0000256" key="1">
    <source>
        <dbReference type="ARBA" id="ARBA00022679"/>
    </source>
</evidence>
<dbReference type="PANTHER" id="PTHR20861">
    <property type="entry name" value="HOMOSERINE/4-DIPHOSPHOCYTIDYL-2-C-METHYL-D-ERYTHRITOL KINASE"/>
    <property type="match status" value="1"/>
</dbReference>
<evidence type="ECO:0008006" key="8">
    <source>
        <dbReference type="Google" id="ProtNLM"/>
    </source>
</evidence>
<keyword evidence="7" id="KW-1185">Reference proteome</keyword>
<evidence type="ECO:0000256" key="4">
    <source>
        <dbReference type="ARBA" id="ARBA00022840"/>
    </source>
</evidence>
<dbReference type="PANTHER" id="PTHR20861:SF1">
    <property type="entry name" value="HOMOSERINE KINASE"/>
    <property type="match status" value="1"/>
</dbReference>
<reference evidence="6 7" key="1">
    <citation type="submission" date="2020-02" db="EMBL/GenBank/DDBJ databases">
        <authorList>
            <person name="Ma Q."/>
            <person name="Huang Y."/>
            <person name="Song X."/>
            <person name="Pei D."/>
        </authorList>
    </citation>
    <scope>NUCLEOTIDE SEQUENCE [LARGE SCALE GENOMIC DNA]</scope>
    <source>
        <strain evidence="6">Sxm20200214</strain>
        <tissue evidence="6">Leaf</tissue>
    </source>
</reference>
<dbReference type="Gene3D" id="3.30.70.890">
    <property type="entry name" value="GHMP kinase, C-terminal domain"/>
    <property type="match status" value="1"/>
</dbReference>
<evidence type="ECO:0000256" key="5">
    <source>
        <dbReference type="SAM" id="MobiDB-lite"/>
    </source>
</evidence>
<feature type="region of interest" description="Disordered" evidence="5">
    <location>
        <begin position="65"/>
        <end position="87"/>
    </location>
</feature>
<evidence type="ECO:0000256" key="2">
    <source>
        <dbReference type="ARBA" id="ARBA00022741"/>
    </source>
</evidence>
<dbReference type="OrthoDB" id="195231at2759"/>
<keyword evidence="4" id="KW-0067">ATP-binding</keyword>
<dbReference type="InterPro" id="IPR036554">
    <property type="entry name" value="GHMP_kinase_C_sf"/>
</dbReference>
<evidence type="ECO:0000256" key="3">
    <source>
        <dbReference type="ARBA" id="ARBA00022777"/>
    </source>
</evidence>
<comment type="caution">
    <text evidence="6">The sequence shown here is derived from an EMBL/GenBank/DDBJ whole genome shotgun (WGS) entry which is preliminary data.</text>
</comment>
<evidence type="ECO:0000313" key="6">
    <source>
        <dbReference type="EMBL" id="KAG2298636.1"/>
    </source>
</evidence>
<keyword evidence="2" id="KW-0547">Nucleotide-binding</keyword>
<proteinExistence type="predicted"/>
<gene>
    <name evidence="6" type="ORF">Bca52824_035108</name>
</gene>
<keyword evidence="3" id="KW-0418">Kinase</keyword>
<dbReference type="EMBL" id="JAAMPC010000008">
    <property type="protein sequence ID" value="KAG2298636.1"/>
    <property type="molecule type" value="Genomic_DNA"/>
</dbReference>
<feature type="compositionally biased region" description="Basic and acidic residues" evidence="5">
    <location>
        <begin position="67"/>
        <end position="78"/>
    </location>
</feature>
<evidence type="ECO:0000313" key="7">
    <source>
        <dbReference type="Proteomes" id="UP000886595"/>
    </source>
</evidence>
<protein>
    <recommendedName>
        <fullName evidence="8">GHMP kinase C-terminal domain-containing protein</fullName>
    </recommendedName>
</protein>
<accession>A0A8X7V2E4</accession>
<dbReference type="AlphaFoldDB" id="A0A8X7V2E4"/>
<sequence>MKVLKKAALEVEAFGCTISGAGPTSVAVIDMAENGEEIGRKIVFNCTASYLIVLCFVSEQKNNLNAKNKEDSGGEKKVGSVTDSPSF</sequence>
<organism evidence="6 7">
    <name type="scientific">Brassica carinata</name>
    <name type="common">Ethiopian mustard</name>
    <name type="synonym">Abyssinian cabbage</name>
    <dbReference type="NCBI Taxonomy" id="52824"/>
    <lineage>
        <taxon>Eukaryota</taxon>
        <taxon>Viridiplantae</taxon>
        <taxon>Streptophyta</taxon>
        <taxon>Embryophyta</taxon>
        <taxon>Tracheophyta</taxon>
        <taxon>Spermatophyta</taxon>
        <taxon>Magnoliopsida</taxon>
        <taxon>eudicotyledons</taxon>
        <taxon>Gunneridae</taxon>
        <taxon>Pentapetalae</taxon>
        <taxon>rosids</taxon>
        <taxon>malvids</taxon>
        <taxon>Brassicales</taxon>
        <taxon>Brassicaceae</taxon>
        <taxon>Brassiceae</taxon>
        <taxon>Brassica</taxon>
    </lineage>
</organism>
<dbReference type="GO" id="GO:0016301">
    <property type="term" value="F:kinase activity"/>
    <property type="evidence" value="ECO:0007669"/>
    <property type="project" value="UniProtKB-KW"/>
</dbReference>
<dbReference type="Proteomes" id="UP000886595">
    <property type="component" value="Unassembled WGS sequence"/>
</dbReference>
<name>A0A8X7V2E4_BRACI</name>